<comment type="caution">
    <text evidence="1">The sequence shown here is derived from an EMBL/GenBank/DDBJ whole genome shotgun (WGS) entry which is preliminary data.</text>
</comment>
<name>A0A0F9MIV0_9ZZZZ</name>
<evidence type="ECO:0000313" key="1">
    <source>
        <dbReference type="EMBL" id="KKM99161.1"/>
    </source>
</evidence>
<accession>A0A0F9MIV0</accession>
<evidence type="ECO:0008006" key="2">
    <source>
        <dbReference type="Google" id="ProtNLM"/>
    </source>
</evidence>
<dbReference type="AlphaFoldDB" id="A0A0F9MIV0"/>
<proteinExistence type="predicted"/>
<organism evidence="1">
    <name type="scientific">marine sediment metagenome</name>
    <dbReference type="NCBI Taxonomy" id="412755"/>
    <lineage>
        <taxon>unclassified sequences</taxon>
        <taxon>metagenomes</taxon>
        <taxon>ecological metagenomes</taxon>
    </lineage>
</organism>
<gene>
    <name evidence="1" type="ORF">LCGC14_1150630</name>
</gene>
<protein>
    <recommendedName>
        <fullName evidence="2">Double zinc ribbon domain-containing protein</fullName>
    </recommendedName>
</protein>
<reference evidence="1" key="1">
    <citation type="journal article" date="2015" name="Nature">
        <title>Complex archaea that bridge the gap between prokaryotes and eukaryotes.</title>
        <authorList>
            <person name="Spang A."/>
            <person name="Saw J.H."/>
            <person name="Jorgensen S.L."/>
            <person name="Zaremba-Niedzwiedzka K."/>
            <person name="Martijn J."/>
            <person name="Lind A.E."/>
            <person name="van Eijk R."/>
            <person name="Schleper C."/>
            <person name="Guy L."/>
            <person name="Ettema T.J."/>
        </authorList>
    </citation>
    <scope>NUCLEOTIDE SEQUENCE</scope>
</reference>
<sequence>MSLRRACKRCRRHLRSPEEVEHCRRCMVALKGEGEALAGHACLAALCRRPASIRAWWVDRHLPGLCAEHMRAAEVSGGLDLGGGWRAVPGLVRSGGAVRALVGIYWPELRGQESGPS</sequence>
<dbReference type="EMBL" id="LAZR01005529">
    <property type="protein sequence ID" value="KKM99161.1"/>
    <property type="molecule type" value="Genomic_DNA"/>
</dbReference>